<dbReference type="InterPro" id="IPR024187">
    <property type="entry name" value="Sig_transdc_resp-reg_cit/mal"/>
</dbReference>
<dbReference type="InterPro" id="IPR051271">
    <property type="entry name" value="2C-system_Tx_regulators"/>
</dbReference>
<dbReference type="InterPro" id="IPR011006">
    <property type="entry name" value="CheY-like_superfamily"/>
</dbReference>
<keyword evidence="2 9" id="KW-0963">Cytoplasm</keyword>
<dbReference type="PIRSF" id="PIRSF006171">
    <property type="entry name" value="RR_citrat_malat"/>
    <property type="match status" value="1"/>
</dbReference>
<sequence length="237" mass="24743">MTGAGGPVRVLVVDDDPVAAEAHAAYIARIDGCAVVGVAGTLAAAAHAIRRAAEMGDAGPIDLVLLDLTLPDGHGVDLVRRLRAAGLGVDIIAITAVRDLEVVRAALSVGIAQYLIKPFSFATFRAKIEAYLDYRRRSSVTGAFADQAEVDGMLASLRPASPAALPKGLTAETLAGVVAELRAAAEARSAAEVAESLGLSRVTARRYLEHLANAGRAGRAPRYGTPGRPELEYRWLN</sequence>
<comment type="subcellular location">
    <subcellularLocation>
        <location evidence="1 9">Cytoplasm</location>
    </subcellularLocation>
</comment>
<feature type="domain" description="Response regulatory" evidence="11">
    <location>
        <begin position="9"/>
        <end position="132"/>
    </location>
</feature>
<evidence type="ECO:0000256" key="10">
    <source>
        <dbReference type="PROSITE-ProRule" id="PRU00169"/>
    </source>
</evidence>
<dbReference type="EMBL" id="JAAGWZ010000004">
    <property type="protein sequence ID" value="NEM92342.1"/>
    <property type="molecule type" value="Genomic_DNA"/>
</dbReference>
<evidence type="ECO:0000256" key="4">
    <source>
        <dbReference type="ARBA" id="ARBA00023012"/>
    </source>
</evidence>
<keyword evidence="6 9" id="KW-0238">DNA-binding</keyword>
<evidence type="ECO:0000259" key="11">
    <source>
        <dbReference type="PROSITE" id="PS50110"/>
    </source>
</evidence>
<dbReference type="SUPFAM" id="SSF46785">
    <property type="entry name" value="Winged helix' DNA-binding domain"/>
    <property type="match status" value="1"/>
</dbReference>
<evidence type="ECO:0000256" key="7">
    <source>
        <dbReference type="ARBA" id="ARBA00023159"/>
    </source>
</evidence>
<evidence type="ECO:0000313" key="13">
    <source>
        <dbReference type="Proteomes" id="UP000479756"/>
    </source>
</evidence>
<protein>
    <recommendedName>
        <fullName evidence="9">Transcriptional regulatory protein</fullName>
    </recommendedName>
</protein>
<keyword evidence="5 9" id="KW-0805">Transcription regulation</keyword>
<keyword evidence="4 9" id="KW-0902">Two-component regulatory system</keyword>
<evidence type="ECO:0000256" key="6">
    <source>
        <dbReference type="ARBA" id="ARBA00023125"/>
    </source>
</evidence>
<dbReference type="SMART" id="SM00448">
    <property type="entry name" value="REC"/>
    <property type="match status" value="1"/>
</dbReference>
<evidence type="ECO:0000256" key="1">
    <source>
        <dbReference type="ARBA" id="ARBA00004496"/>
    </source>
</evidence>
<dbReference type="PANTHER" id="PTHR45526:SF1">
    <property type="entry name" value="TRANSCRIPTIONAL REGULATORY PROTEIN DCUR-RELATED"/>
    <property type="match status" value="1"/>
</dbReference>
<keyword evidence="8 9" id="KW-0804">Transcription</keyword>
<dbReference type="GO" id="GO:0000156">
    <property type="term" value="F:phosphorelay response regulator activity"/>
    <property type="evidence" value="ECO:0007669"/>
    <property type="project" value="TreeGrafter"/>
</dbReference>
<dbReference type="SUPFAM" id="SSF52172">
    <property type="entry name" value="CheY-like"/>
    <property type="match status" value="1"/>
</dbReference>
<dbReference type="PANTHER" id="PTHR45526">
    <property type="entry name" value="TRANSCRIPTIONAL REGULATORY PROTEIN DPIA"/>
    <property type="match status" value="1"/>
</dbReference>
<evidence type="ECO:0000313" key="12">
    <source>
        <dbReference type="EMBL" id="NEM92342.1"/>
    </source>
</evidence>
<keyword evidence="7 9" id="KW-0010">Activator</keyword>
<dbReference type="PROSITE" id="PS50110">
    <property type="entry name" value="RESPONSE_REGULATORY"/>
    <property type="match status" value="1"/>
</dbReference>
<dbReference type="InterPro" id="IPR001789">
    <property type="entry name" value="Sig_transdc_resp-reg_receiver"/>
</dbReference>
<dbReference type="Gene3D" id="3.40.50.2300">
    <property type="match status" value="1"/>
</dbReference>
<dbReference type="GO" id="GO:0003700">
    <property type="term" value="F:DNA-binding transcription factor activity"/>
    <property type="evidence" value="ECO:0007669"/>
    <property type="project" value="InterPro"/>
</dbReference>
<dbReference type="InterPro" id="IPR036390">
    <property type="entry name" value="WH_DNA-bd_sf"/>
</dbReference>
<evidence type="ECO:0000256" key="5">
    <source>
        <dbReference type="ARBA" id="ARBA00023015"/>
    </source>
</evidence>
<keyword evidence="3 10" id="KW-0597">Phosphoprotein</keyword>
<accession>A0A7C9TTP1</accession>
<organism evidence="12 13">
    <name type="scientific">Galbitalea soli</name>
    <dbReference type="NCBI Taxonomy" id="1268042"/>
    <lineage>
        <taxon>Bacteria</taxon>
        <taxon>Bacillati</taxon>
        <taxon>Actinomycetota</taxon>
        <taxon>Actinomycetes</taxon>
        <taxon>Micrococcales</taxon>
        <taxon>Microbacteriaceae</taxon>
        <taxon>Galbitalea</taxon>
    </lineage>
</organism>
<reference evidence="12 13" key="1">
    <citation type="journal article" date="2014" name="Int. J. Syst. Evol. Microbiol.">
        <title>Description of Galbitalea soli gen. nov., sp. nov., and Frondihabitans sucicola sp. nov.</title>
        <authorList>
            <person name="Kim S.J."/>
            <person name="Lim J.M."/>
            <person name="Ahn J.H."/>
            <person name="Weon H.Y."/>
            <person name="Hamada M."/>
            <person name="Suzuki K."/>
            <person name="Ahn T.Y."/>
            <person name="Kwon S.W."/>
        </authorList>
    </citation>
    <scope>NUCLEOTIDE SEQUENCE [LARGE SCALE GENOMIC DNA]</scope>
    <source>
        <strain evidence="12 13">NBRC 108727</strain>
    </source>
</reference>
<dbReference type="RefSeq" id="WP_163474381.1">
    <property type="nucleotide sequence ID" value="NZ_JAAGWZ010000004.1"/>
</dbReference>
<dbReference type="GO" id="GO:0003677">
    <property type="term" value="F:DNA binding"/>
    <property type="evidence" value="ECO:0007669"/>
    <property type="project" value="UniProtKB-KW"/>
</dbReference>
<evidence type="ECO:0000256" key="8">
    <source>
        <dbReference type="ARBA" id="ARBA00023163"/>
    </source>
</evidence>
<evidence type="ECO:0000256" key="2">
    <source>
        <dbReference type="ARBA" id="ARBA00022490"/>
    </source>
</evidence>
<dbReference type="Proteomes" id="UP000479756">
    <property type="component" value="Unassembled WGS sequence"/>
</dbReference>
<dbReference type="Pfam" id="PF00072">
    <property type="entry name" value="Response_reg"/>
    <property type="match status" value="1"/>
</dbReference>
<comment type="caution">
    <text evidence="12">The sequence shown here is derived from an EMBL/GenBank/DDBJ whole genome shotgun (WGS) entry which is preliminary data.</text>
</comment>
<evidence type="ECO:0000256" key="9">
    <source>
        <dbReference type="PIRNR" id="PIRNR006171"/>
    </source>
</evidence>
<feature type="modified residue" description="4-aspartylphosphate" evidence="10">
    <location>
        <position position="67"/>
    </location>
</feature>
<dbReference type="GO" id="GO:0005737">
    <property type="term" value="C:cytoplasm"/>
    <property type="evidence" value="ECO:0007669"/>
    <property type="project" value="UniProtKB-SubCell"/>
</dbReference>
<gene>
    <name evidence="12" type="ORF">G3T37_13375</name>
</gene>
<keyword evidence="13" id="KW-1185">Reference proteome</keyword>
<name>A0A7C9TTP1_9MICO</name>
<evidence type="ECO:0000256" key="3">
    <source>
        <dbReference type="ARBA" id="ARBA00022553"/>
    </source>
</evidence>
<dbReference type="AlphaFoldDB" id="A0A7C9TTP1"/>
<proteinExistence type="predicted"/>